<feature type="transmembrane region" description="Helical" evidence="3">
    <location>
        <begin position="278"/>
        <end position="294"/>
    </location>
</feature>
<organism evidence="5 6">
    <name type="scientific">Erythroxylum novogranatense</name>
    <dbReference type="NCBI Taxonomy" id="1862640"/>
    <lineage>
        <taxon>Eukaryota</taxon>
        <taxon>Viridiplantae</taxon>
        <taxon>Streptophyta</taxon>
        <taxon>Embryophyta</taxon>
        <taxon>Tracheophyta</taxon>
        <taxon>Spermatophyta</taxon>
        <taxon>Magnoliopsida</taxon>
        <taxon>eudicotyledons</taxon>
        <taxon>Gunneridae</taxon>
        <taxon>Pentapetalae</taxon>
        <taxon>rosids</taxon>
        <taxon>fabids</taxon>
        <taxon>Malpighiales</taxon>
        <taxon>Erythroxylaceae</taxon>
        <taxon>Erythroxylum</taxon>
    </lineage>
</organism>
<comment type="caution">
    <text evidence="5">The sequence shown here is derived from an EMBL/GenBank/DDBJ whole genome shotgun (WGS) entry which is preliminary data.</text>
</comment>
<keyword evidence="3" id="KW-0472">Membrane</keyword>
<name>A0AAV8SMQ1_9ROSI</name>
<feature type="region of interest" description="Disordered" evidence="2">
    <location>
        <begin position="72"/>
        <end position="93"/>
    </location>
</feature>
<feature type="transmembrane region" description="Helical" evidence="3">
    <location>
        <begin position="39"/>
        <end position="60"/>
    </location>
</feature>
<evidence type="ECO:0000256" key="3">
    <source>
        <dbReference type="SAM" id="Phobius"/>
    </source>
</evidence>
<feature type="transmembrane region" description="Helical" evidence="3">
    <location>
        <begin position="242"/>
        <end position="266"/>
    </location>
</feature>
<dbReference type="PANTHER" id="PTHR23051:SF10">
    <property type="entry name" value="EAMA DOMAIN-CONTAINING PROTEIN"/>
    <property type="match status" value="1"/>
</dbReference>
<keyword evidence="6" id="KW-1185">Reference proteome</keyword>
<feature type="transmembrane region" description="Helical" evidence="3">
    <location>
        <begin position="370"/>
        <end position="388"/>
    </location>
</feature>
<feature type="chain" id="PRO_5044001133" description="EamA domain-containing protein" evidence="4">
    <location>
        <begin position="24"/>
        <end position="414"/>
    </location>
</feature>
<proteinExistence type="predicted"/>
<evidence type="ECO:0000256" key="1">
    <source>
        <dbReference type="ARBA" id="ARBA00004141"/>
    </source>
</evidence>
<keyword evidence="3" id="KW-0812">Transmembrane</keyword>
<comment type="subcellular location">
    <subcellularLocation>
        <location evidence="1">Membrane</location>
        <topology evidence="1">Multi-pass membrane protein</topology>
    </subcellularLocation>
</comment>
<sequence>MGCKYKIGLIIIVSVIVVWVTCAEVTQGVFTDYEHPFMMAYIGTSLLVLYLPIGFIKEWWEMSLRNRSRKGVNNAASSDESGDDDGSPEPVEHNSVANLDIEQRGVAVNKDSAMVDVGVMENGNPIAPQSNDGTDMEELSSYQKTKRAAIIGFFFAPLWFFTEYLTNAALARTTVANTTLLNSTSGLFTLIIGAILGEDKINIVKVISVIVSMAGVGMTTVGKTWSADKSHSSSSSDHKSSLIGDLFAALSALTYALFTVLLKKLAGKDGRKVDMQKLYGFIGLFTLICLWWLVWPLNAMGMEPKFSFPHSAKLIGIIFANCLVGSVLCDYFWALGVVWTNPLVAALGISLTIPVAMLEDMAIHRQRYSAVYLLGAAQVFVGFVIVNLSDWISPKIKKIAPEIPRIKMTFLRLG</sequence>
<keyword evidence="4" id="KW-0732">Signal</keyword>
<feature type="transmembrane region" description="Helical" evidence="3">
    <location>
        <begin position="340"/>
        <end position="358"/>
    </location>
</feature>
<dbReference type="InterPro" id="IPR037185">
    <property type="entry name" value="EmrE-like"/>
</dbReference>
<feature type="signal peptide" evidence="4">
    <location>
        <begin position="1"/>
        <end position="23"/>
    </location>
</feature>
<feature type="transmembrane region" description="Helical" evidence="3">
    <location>
        <begin position="178"/>
        <end position="196"/>
    </location>
</feature>
<dbReference type="AlphaFoldDB" id="A0AAV8SMQ1"/>
<gene>
    <name evidence="5" type="ORF">K2173_017893</name>
</gene>
<keyword evidence="3" id="KW-1133">Transmembrane helix</keyword>
<dbReference type="SUPFAM" id="SSF103481">
    <property type="entry name" value="Multidrug resistance efflux transporter EmrE"/>
    <property type="match status" value="2"/>
</dbReference>
<feature type="transmembrane region" description="Helical" evidence="3">
    <location>
        <begin position="148"/>
        <end position="166"/>
    </location>
</feature>
<protein>
    <recommendedName>
        <fullName evidence="7">EamA domain-containing protein</fullName>
    </recommendedName>
</protein>
<evidence type="ECO:0000313" key="5">
    <source>
        <dbReference type="EMBL" id="KAJ8753271.1"/>
    </source>
</evidence>
<feature type="transmembrane region" description="Helical" evidence="3">
    <location>
        <begin position="314"/>
        <end position="333"/>
    </location>
</feature>
<dbReference type="Proteomes" id="UP001159364">
    <property type="component" value="Linkage Group LG10"/>
</dbReference>
<dbReference type="EMBL" id="JAIWQS010000010">
    <property type="protein sequence ID" value="KAJ8753271.1"/>
    <property type="molecule type" value="Genomic_DNA"/>
</dbReference>
<accession>A0AAV8SMQ1</accession>
<reference evidence="5 6" key="1">
    <citation type="submission" date="2021-09" db="EMBL/GenBank/DDBJ databases">
        <title>Genomic insights and catalytic innovation underlie evolution of tropane alkaloids biosynthesis.</title>
        <authorList>
            <person name="Wang Y.-J."/>
            <person name="Tian T."/>
            <person name="Huang J.-P."/>
            <person name="Huang S.-X."/>
        </authorList>
    </citation>
    <scope>NUCLEOTIDE SEQUENCE [LARGE SCALE GENOMIC DNA]</scope>
    <source>
        <strain evidence="5">KIB-2018</strain>
        <tissue evidence="5">Leaf</tissue>
    </source>
</reference>
<dbReference type="GO" id="GO:0016020">
    <property type="term" value="C:membrane"/>
    <property type="evidence" value="ECO:0007669"/>
    <property type="project" value="TreeGrafter"/>
</dbReference>
<evidence type="ECO:0000256" key="4">
    <source>
        <dbReference type="SAM" id="SignalP"/>
    </source>
</evidence>
<feature type="transmembrane region" description="Helical" evidence="3">
    <location>
        <begin position="203"/>
        <end position="222"/>
    </location>
</feature>
<evidence type="ECO:0008006" key="7">
    <source>
        <dbReference type="Google" id="ProtNLM"/>
    </source>
</evidence>
<evidence type="ECO:0000313" key="6">
    <source>
        <dbReference type="Proteomes" id="UP001159364"/>
    </source>
</evidence>
<dbReference type="Pfam" id="PF16913">
    <property type="entry name" value="PUNUT"/>
    <property type="match status" value="1"/>
</dbReference>
<dbReference type="PANTHER" id="PTHR23051">
    <property type="entry name" value="SOLUTE CARRIER FAMILY 35, MEMBER F5"/>
    <property type="match status" value="1"/>
</dbReference>
<evidence type="ECO:0000256" key="2">
    <source>
        <dbReference type="SAM" id="MobiDB-lite"/>
    </source>
</evidence>